<feature type="region of interest" description="Disordered" evidence="2">
    <location>
        <begin position="1154"/>
        <end position="1254"/>
    </location>
</feature>
<feature type="compositionally biased region" description="Low complexity" evidence="2">
    <location>
        <begin position="174"/>
        <end position="183"/>
    </location>
</feature>
<feature type="region of interest" description="Disordered" evidence="2">
    <location>
        <begin position="2137"/>
        <end position="2284"/>
    </location>
</feature>
<feature type="compositionally biased region" description="Basic and acidic residues" evidence="2">
    <location>
        <begin position="2033"/>
        <end position="2045"/>
    </location>
</feature>
<feature type="compositionally biased region" description="Polar residues" evidence="2">
    <location>
        <begin position="1972"/>
        <end position="1985"/>
    </location>
</feature>
<feature type="region of interest" description="Disordered" evidence="2">
    <location>
        <begin position="1851"/>
        <end position="1890"/>
    </location>
</feature>
<feature type="compositionally biased region" description="Polar residues" evidence="2">
    <location>
        <begin position="684"/>
        <end position="703"/>
    </location>
</feature>
<dbReference type="Proteomes" id="UP001492380">
    <property type="component" value="Unassembled WGS sequence"/>
</dbReference>
<feature type="coiled-coil region" evidence="1">
    <location>
        <begin position="2443"/>
        <end position="2470"/>
    </location>
</feature>
<accession>A0ABR1YK88</accession>
<comment type="caution">
    <text evidence="3">The sequence shown here is derived from an EMBL/GenBank/DDBJ whole genome shotgun (WGS) entry which is preliminary data.</text>
</comment>
<feature type="region of interest" description="Disordered" evidence="2">
    <location>
        <begin position="496"/>
        <end position="756"/>
    </location>
</feature>
<feature type="region of interest" description="Disordered" evidence="2">
    <location>
        <begin position="937"/>
        <end position="1055"/>
    </location>
</feature>
<gene>
    <name evidence="3" type="ORF">HDK90DRAFT_301671</name>
</gene>
<evidence type="ECO:0000256" key="2">
    <source>
        <dbReference type="SAM" id="MobiDB-lite"/>
    </source>
</evidence>
<feature type="compositionally biased region" description="Polar residues" evidence="2">
    <location>
        <begin position="26"/>
        <end position="43"/>
    </location>
</feature>
<feature type="compositionally biased region" description="Basic residues" evidence="2">
    <location>
        <begin position="640"/>
        <end position="652"/>
    </location>
</feature>
<feature type="compositionally biased region" description="Polar residues" evidence="2">
    <location>
        <begin position="1295"/>
        <end position="1310"/>
    </location>
</feature>
<feature type="compositionally biased region" description="Polar residues" evidence="2">
    <location>
        <begin position="109"/>
        <end position="122"/>
    </location>
</feature>
<feature type="compositionally biased region" description="Basic residues" evidence="2">
    <location>
        <begin position="578"/>
        <end position="590"/>
    </location>
</feature>
<keyword evidence="4" id="KW-1185">Reference proteome</keyword>
<protein>
    <submittedName>
        <fullName evidence="3">Uncharacterized protein</fullName>
    </submittedName>
</protein>
<feature type="compositionally biased region" description="Basic and acidic residues" evidence="2">
    <location>
        <begin position="1940"/>
        <end position="1958"/>
    </location>
</feature>
<feature type="region of interest" description="Disordered" evidence="2">
    <location>
        <begin position="1271"/>
        <end position="1331"/>
    </location>
</feature>
<feature type="region of interest" description="Disordered" evidence="2">
    <location>
        <begin position="1"/>
        <end position="349"/>
    </location>
</feature>
<feature type="compositionally biased region" description="Low complexity" evidence="2">
    <location>
        <begin position="1165"/>
        <end position="1180"/>
    </location>
</feature>
<feature type="compositionally biased region" description="Basic and acidic residues" evidence="2">
    <location>
        <begin position="285"/>
        <end position="322"/>
    </location>
</feature>
<feature type="compositionally biased region" description="Basic and acidic residues" evidence="2">
    <location>
        <begin position="993"/>
        <end position="1002"/>
    </location>
</feature>
<reference evidence="3 4" key="1">
    <citation type="submission" date="2024-04" db="EMBL/GenBank/DDBJ databases">
        <title>Phyllosticta paracitricarpa is synonymous to the EU quarantine fungus P. citricarpa based on phylogenomic analyses.</title>
        <authorList>
            <consortium name="Lawrence Berkeley National Laboratory"/>
            <person name="Van Ingen-Buijs V.A."/>
            <person name="Van Westerhoven A.C."/>
            <person name="Haridas S."/>
            <person name="Skiadas P."/>
            <person name="Martin F."/>
            <person name="Groenewald J.Z."/>
            <person name="Crous P.W."/>
            <person name="Seidl M.F."/>
        </authorList>
    </citation>
    <scope>NUCLEOTIDE SEQUENCE [LARGE SCALE GENOMIC DNA]</scope>
    <source>
        <strain evidence="3 4">CBS 123374</strain>
    </source>
</reference>
<feature type="compositionally biased region" description="Polar residues" evidence="2">
    <location>
        <begin position="2344"/>
        <end position="2360"/>
    </location>
</feature>
<feature type="compositionally biased region" description="Basic and acidic residues" evidence="2">
    <location>
        <begin position="591"/>
        <end position="638"/>
    </location>
</feature>
<feature type="compositionally biased region" description="Low complexity" evidence="2">
    <location>
        <begin position="212"/>
        <end position="226"/>
    </location>
</feature>
<feature type="compositionally biased region" description="Basic residues" evidence="2">
    <location>
        <begin position="496"/>
        <end position="510"/>
    </location>
</feature>
<feature type="region of interest" description="Disordered" evidence="2">
    <location>
        <begin position="826"/>
        <end position="858"/>
    </location>
</feature>
<feature type="compositionally biased region" description="Low complexity" evidence="2">
    <location>
        <begin position="954"/>
        <end position="966"/>
    </location>
</feature>
<feature type="compositionally biased region" description="Acidic residues" evidence="2">
    <location>
        <begin position="1354"/>
        <end position="1364"/>
    </location>
</feature>
<feature type="compositionally biased region" description="Basic and acidic residues" evidence="2">
    <location>
        <begin position="561"/>
        <end position="575"/>
    </location>
</feature>
<feature type="region of interest" description="Disordered" evidence="2">
    <location>
        <begin position="1348"/>
        <end position="1596"/>
    </location>
</feature>
<organism evidence="3 4">
    <name type="scientific">Phyllosticta capitalensis</name>
    <dbReference type="NCBI Taxonomy" id="121624"/>
    <lineage>
        <taxon>Eukaryota</taxon>
        <taxon>Fungi</taxon>
        <taxon>Dikarya</taxon>
        <taxon>Ascomycota</taxon>
        <taxon>Pezizomycotina</taxon>
        <taxon>Dothideomycetes</taxon>
        <taxon>Dothideomycetes incertae sedis</taxon>
        <taxon>Botryosphaeriales</taxon>
        <taxon>Phyllostictaceae</taxon>
        <taxon>Phyllosticta</taxon>
    </lineage>
</organism>
<sequence>MFQRAVRSESSNFSPFVEDGPGESHGATSTSNSPSVPERTSSRIFPPPRQSRHDTRHELGEEDPDKIEVLPYTDAEREEQRQGQRRWSRASLPSRDENPLRMHPPSPTFPSTFAQGAQPRSRQYSEEPPSPFSPWARQPSQGGFGPNEQRDDMASSPLRPSRGSFGSFGQYNDQPSSQWPSQPHQGPYSLSGQHDGATTPVRNAPAKPPTATPKRNPSHRSNTTPRRPSRTRRWIERVKLRVKGRLRGGMSGRVNKSPPSPRRTGRRSGREFASRILSCLNPHSRYRDNSDRSGDERPSLESFHDTSDTRSVNREQARDHHGSAPLAASRNREQRPNAPRNVSQGRQIREEREREVIYLPERVDARHRPWDEYDANPRFSARERYWDEYDANSRVDARQPYWDEYDANPRVNSRQRYWDEYDANPRANARRLYWDEYDANSEFIARQQYWDQYNANPRVNSRRYWNEVVYPAPRVITAHDVGRIVSPAVGVHLLKPSKVRPLSPRKPKNTPKKDQTEPRQNPSKARRRLSKRPEEAPERPKDTPKNERTETVQRPSKKPKGTAERPKDTPKDDTTKSLQRRPSKFTRFFRGKPEDTPERPKDTPKNDETETLRPSKKPKDAPERPKDIPKKDKTETLQRRPSKFTRFFRGKPKVGSGLGQNEPQQPKMHLPQCPVSDHSHSDVRSNPSTISISAPQRTRQSLPQCMIPRPVHSDSTDNQGMHRRTAGPRPRNYTRDPSQDSRPHDSSPAPPPRPIDTNYTILVAMIPQDAFDIPPESIDPRWTVLRESLGSKKGCCTKCSSGEKTQLTDFPVSTSAMKPNSLCQSDCDASPEMSPTAKQDGDRLCGRRSSNLTDHDSNSPSGCLLFASPASPASPDTFSRLSSPAWLHDEVHHSSSHKVCGNFLAEATHEEFLEYLLSKSPLKSRENYQSHFQVFSFMGQDSSGGPRQDDGVNSSQSRDGSGSPSGTGTAEPDAPLAGPSDSVPQRFSGDTARQTEDPHSDNDMTEAPLDGDFDAEDTTTNLVNTFGPQSQSLPESAVKQPAPPLPSSTSACVGPPSPTLPLRRCNSLPLATWDWDAEPEDETIHHDGELHQYLAIERGRRISLSEQVCGTPRLRQRRLRRGPPIIPLNFAGVRQPTQVRRWVSFRGSNEHVQFRYNEPPEEVRSPSAPSSPSSVGSPKKSLLKRKEFAPLATIKERELEKGEPERRKPKDMNPTKSPRKVPGDKMPEQNSSKAPEAMSHAQSDPPVALGSYHWGHSATIPANYRYGSLFMKKKGDKSANPPQPRPPSTEHDRPGSTSGGNVESNESPGQHGSGCGADNAEELESNDGKSEMDYQLWTAIRRSEIVDMIASSDTESDVPEEEDDSRVTRDEKIFNYLEGSSDVSDVENDDRDRPETEEERAERESACDSMLRMLRDSSSNPESATLRALEVEGSDEELKARHFGARRERMKQTAKGTKEKDEANRRWLESIKHLTSANPEDDYTDKSTSSSDSDPGNAKLPSFPRGHLPGPQKKPDEDVSSEDSWEPFPTPEASDPGSPSGDERPGIQDPDPASSNQRHHLGLGRPEEYKDDARRPEMTLEQAEQRRQERMLRESYRTAVCSSSWIKDYWGLLGQPLKNDDDPEELYTTPEEEARRRGLRKIQLQTPAARDNPGHATRITLSTIGWAEALATDATIPGPARMTSNPAVDRQSIPGNTLVKDLIARSKDKSHQSNTGASPVVGRINTSKIQEKEANVPKDEKNQRRTWGIWSTEVPSEQQLDRLRAHIEQTAKEIGRVPQGAIEHLMRQMRDPWTRKDFQKMSKAMLKAKLRTFQETPPKAKPIQENNSESPELTLDTMRAVVELTANSKTPATIKQAKSIAEASGSGGRSQSKTAVAQRDIDDPDPSPKVANWMRTQQISRMKDSLMTQVVKTEWDEWAKFCEQKLATTVKTGKGVPEAKNQKNKEQESRRGVLERAAGRMFKSKKRERTQSEGNTVSPRSSVPDQSGPILRIRMTPVKPSNKNLETPPVFARPDPFKEPGQPEGASASTDPRGARRERSDKVEQIPKPTDSAEDPRPPSSGGGQTPQAGISDDAASIRSAQTAYRWIQDDAASVRSAQTAFRIGNVSKTAELVSPRGSLQDFPRPVSPDVQYVEDISVGQQSSPSSQHIEDISQVEQTQSQADDDLRQVSPAETGQTQMKRDSGAVGATREGSVVKGVEPSGTASSREGGRIGTPPSEAAPNAQTQERSELADQSLDHPARDASPRRSRLRRPSRAAPTSSGARRRREQRPLTKSVLPPGWTSLVETTSSSEFLFEHSQRLPNFNHHDPLPPRRQRESTVAANVDFVNARSPRRRIMNQSPQYIDSSNNSIMANSLPRQSPSPGPGHQPNGSGGMPNLVNGLLSGGHQTDVNHLWQVVQQLSDVLAENRSQTANIMNNARVAQDGSSPTVAQVNGDLTAANNRAQLAEINSLRTQLQSAQTKISSLEGQNGALQSLVQDYEGSVTAILEKLRPFTFRHEQAILALHTHYNNLLEKERQQNLELRLEHQEWQAGLGRAATFARAALKESSEASLPHERKIKELKAENKLLRRLAGWEEVSDSDDDEDHREEDHLH</sequence>
<feature type="compositionally biased region" description="Basic and acidic residues" evidence="2">
    <location>
        <begin position="1565"/>
        <end position="1596"/>
    </location>
</feature>
<evidence type="ECO:0000313" key="4">
    <source>
        <dbReference type="Proteomes" id="UP001492380"/>
    </source>
</evidence>
<feature type="compositionally biased region" description="Basic and acidic residues" evidence="2">
    <location>
        <begin position="2228"/>
        <end position="2246"/>
    </location>
</feature>
<feature type="region of interest" description="Disordered" evidence="2">
    <location>
        <begin position="2344"/>
        <end position="2381"/>
    </location>
</feature>
<feature type="compositionally biased region" description="Basic and acidic residues" evidence="2">
    <location>
        <begin position="531"/>
        <end position="551"/>
    </location>
</feature>
<dbReference type="PANTHER" id="PTHR39472:SF1">
    <property type="entry name" value="EXPRESSED PROTEIN"/>
    <property type="match status" value="1"/>
</dbReference>
<feature type="compositionally biased region" description="Basic and acidic residues" evidence="2">
    <location>
        <begin position="733"/>
        <end position="745"/>
    </location>
</feature>
<feature type="compositionally biased region" description="Basic and acidic residues" evidence="2">
    <location>
        <begin position="1184"/>
        <end position="1213"/>
    </location>
</feature>
<feature type="region of interest" description="Disordered" evidence="2">
    <location>
        <begin position="1615"/>
        <end position="1639"/>
    </location>
</feature>
<proteinExistence type="predicted"/>
<feature type="compositionally biased region" description="Basic and acidic residues" evidence="2">
    <location>
        <begin position="1390"/>
        <end position="1406"/>
    </location>
</feature>
<feature type="compositionally biased region" description="Polar residues" evidence="2">
    <location>
        <begin position="2139"/>
        <end position="2148"/>
    </location>
</feature>
<dbReference type="PANTHER" id="PTHR39472">
    <property type="entry name" value="EXPRESSED PROTEIN"/>
    <property type="match status" value="1"/>
</dbReference>
<evidence type="ECO:0000256" key="1">
    <source>
        <dbReference type="SAM" id="Coils"/>
    </source>
</evidence>
<dbReference type="EMBL" id="JBBWRZ010000007">
    <property type="protein sequence ID" value="KAK8232212.1"/>
    <property type="molecule type" value="Genomic_DNA"/>
</dbReference>
<name>A0ABR1YK88_9PEZI</name>
<feature type="compositionally biased region" description="Polar residues" evidence="2">
    <location>
        <begin position="1018"/>
        <end position="1034"/>
    </location>
</feature>
<feature type="compositionally biased region" description="Basic and acidic residues" evidence="2">
    <location>
        <begin position="1436"/>
        <end position="1472"/>
    </location>
</feature>
<keyword evidence="1" id="KW-0175">Coiled coil</keyword>
<evidence type="ECO:0000313" key="3">
    <source>
        <dbReference type="EMBL" id="KAK8232212.1"/>
    </source>
</evidence>
<feature type="region of interest" description="Disordered" evidence="2">
    <location>
        <begin position="1931"/>
        <end position="2077"/>
    </location>
</feature>